<organism evidence="3 4">
    <name type="scientific">Pseudomonas amygdali pv. mori</name>
    <dbReference type="NCBI Taxonomy" id="34065"/>
    <lineage>
        <taxon>Bacteria</taxon>
        <taxon>Pseudomonadati</taxon>
        <taxon>Pseudomonadota</taxon>
        <taxon>Gammaproteobacteria</taxon>
        <taxon>Pseudomonadales</taxon>
        <taxon>Pseudomonadaceae</taxon>
        <taxon>Pseudomonas</taxon>
        <taxon>Pseudomonas amygdali</taxon>
    </lineage>
</organism>
<comment type="caution">
    <text evidence="3">The sequence shown here is derived from an EMBL/GenBank/DDBJ whole genome shotgun (WGS) entry which is preliminary data.</text>
</comment>
<dbReference type="EMBL" id="RBTD01000455">
    <property type="protein sequence ID" value="RMT12455.1"/>
    <property type="molecule type" value="Genomic_DNA"/>
</dbReference>
<dbReference type="Proteomes" id="UP000276194">
    <property type="component" value="Unassembled WGS sequence"/>
</dbReference>
<dbReference type="AlphaFoldDB" id="A0A3M5IMY9"/>
<feature type="coiled-coil region" evidence="1">
    <location>
        <begin position="71"/>
        <end position="98"/>
    </location>
</feature>
<evidence type="ECO:0000313" key="4">
    <source>
        <dbReference type="Proteomes" id="UP000276194"/>
    </source>
</evidence>
<feature type="region of interest" description="Disordered" evidence="2">
    <location>
        <begin position="130"/>
        <end position="153"/>
    </location>
</feature>
<evidence type="ECO:0000256" key="1">
    <source>
        <dbReference type="SAM" id="Coils"/>
    </source>
</evidence>
<protein>
    <submittedName>
        <fullName evidence="3">Uncharacterized protein</fullName>
    </submittedName>
</protein>
<reference evidence="3 4" key="1">
    <citation type="submission" date="2018-08" db="EMBL/GenBank/DDBJ databases">
        <title>Recombination of ecologically and evolutionarily significant loci maintains genetic cohesion in the Pseudomonas syringae species complex.</title>
        <authorList>
            <person name="Dillon M."/>
            <person name="Thakur S."/>
            <person name="Almeida R.N.D."/>
            <person name="Weir B.S."/>
            <person name="Guttman D.S."/>
        </authorList>
    </citation>
    <scope>NUCLEOTIDE SEQUENCE [LARGE SCALE GENOMIC DNA]</scope>
    <source>
        <strain evidence="3 4">ICMP 6941</strain>
    </source>
</reference>
<dbReference type="RefSeq" id="WP_122323199.1">
    <property type="nucleotide sequence ID" value="NZ_RBTD01000455.1"/>
</dbReference>
<name>A0A3M5IMY9_PSEA0</name>
<evidence type="ECO:0000313" key="3">
    <source>
        <dbReference type="EMBL" id="RMT12455.1"/>
    </source>
</evidence>
<keyword evidence="1" id="KW-0175">Coiled coil</keyword>
<accession>A0A3M5IMY9</accession>
<sequence length="243" mass="26313">MVNAKAEAATTPSQAQVDFDKILNDKTYTDSAKDLGKTILKRLTSIGADTKIEELNGKIAKAAGENDVPLMKSLFAELNKLEQDQKNLKDQHKTIRGSNKFETVVQAWGSEIRELALSIAVDTIKSASAAQHQVNAGGDKGGRTSTTSTRATKDPELFVITAPDGRTANLTLQAGPVKQYKDKEAYELLGFTFGDDKKNVTAKTFKYADGTDSVNTGRKAIVEALLTKKPEKKAFEGFTIAKV</sequence>
<evidence type="ECO:0000256" key="2">
    <source>
        <dbReference type="SAM" id="MobiDB-lite"/>
    </source>
</evidence>
<proteinExistence type="predicted"/>
<gene>
    <name evidence="3" type="ORF">ALP52_00825</name>
</gene>